<dbReference type="Gene3D" id="3.90.1200.10">
    <property type="match status" value="1"/>
</dbReference>
<evidence type="ECO:0000259" key="3">
    <source>
        <dbReference type="Pfam" id="PF12804"/>
    </source>
</evidence>
<dbReference type="GO" id="GO:0016779">
    <property type="term" value="F:nucleotidyltransferase activity"/>
    <property type="evidence" value="ECO:0007669"/>
    <property type="project" value="UniProtKB-KW"/>
</dbReference>
<dbReference type="AlphaFoldDB" id="A0A844FMB6"/>
<dbReference type="InterPro" id="IPR011009">
    <property type="entry name" value="Kinase-like_dom_sf"/>
</dbReference>
<dbReference type="InterPro" id="IPR036390">
    <property type="entry name" value="WH_DNA-bd_sf"/>
</dbReference>
<keyword evidence="2" id="KW-0548">Nucleotidyltransferase</keyword>
<protein>
    <submittedName>
        <fullName evidence="4">Phosphotransferase</fullName>
    </submittedName>
</protein>
<dbReference type="SUPFAM" id="SSF46785">
    <property type="entry name" value="Winged helix' DNA-binding domain"/>
    <property type="match status" value="1"/>
</dbReference>
<organism evidence="4 5">
    <name type="scientific">Lactobacillus equicursoris</name>
    <dbReference type="NCBI Taxonomy" id="420645"/>
    <lineage>
        <taxon>Bacteria</taxon>
        <taxon>Bacillati</taxon>
        <taxon>Bacillota</taxon>
        <taxon>Bacilli</taxon>
        <taxon>Lactobacillales</taxon>
        <taxon>Lactobacillaceae</taxon>
        <taxon>Lactobacillus</taxon>
    </lineage>
</organism>
<dbReference type="RefSeq" id="WP_154486722.1">
    <property type="nucleotide sequence ID" value="NZ_VUMW01000009.1"/>
</dbReference>
<comment type="caution">
    <text evidence="4">The sequence shown here is derived from an EMBL/GenBank/DDBJ whole genome shotgun (WGS) entry which is preliminary data.</text>
</comment>
<dbReference type="PANTHER" id="PTHR43584">
    <property type="entry name" value="NUCLEOTIDYL TRANSFERASE"/>
    <property type="match status" value="1"/>
</dbReference>
<evidence type="ECO:0000256" key="1">
    <source>
        <dbReference type="ARBA" id="ARBA00022679"/>
    </source>
</evidence>
<dbReference type="EMBL" id="VUMW01000009">
    <property type="protein sequence ID" value="MST79724.1"/>
    <property type="molecule type" value="Genomic_DNA"/>
</dbReference>
<dbReference type="InterPro" id="IPR029044">
    <property type="entry name" value="Nucleotide-diphossugar_trans"/>
</dbReference>
<sequence>MASLSKNELDILLYLKEESFTSQRKLAAYTRYSLGNVNSTLKKLVQNNYLTVEYKLTSKAEQLFMRAVPRKAIILAAGYGMRMVPINTMYSKAFLEVQGEKLIERQIQQLHEVGITDISIVVGYMKEQFEYLADKYHVDLIVNEQYAERNNLHSLSLAADRIDNTYIVPTDIWSKENPFRKHELYSWYMVSDLQTKHSNVRVTSHQHLQRITDQDQQGNAMVGIAYLTGQTAAGLKEKLLNLDHDKSYNNSFWEAALYSQNRMVVYPREVSHENVAEINTYEQLRDLDENSDSLSSDAIDVIAQEFAVEPSAVTNITVLKKGMTNRSFLFTCKQQKYIMRIPGEGTDQLVNRQDEAEVYAAIKDKQLCDNPVYLNPNNGYKITKFLDDVRTCDSNNEEDLEKCISLLRRFHEMHLQVNHDFDLFDHLNFYEQLWNGQNSVYEDYLETKKHVFELKSYIDAQPKDKCLTHIDANADNFLFYSEEGQERLQLIDWEYAGMQDPHVDIAMFGIYSMYDKQQMDHLIDLYFDKQCPAQIRAKIYCYIAVCGLLWSNWCEYKSQQGVEFGKYSLAQYRYAKEYYQYAKELIDGQSR</sequence>
<dbReference type="Gene3D" id="3.30.200.20">
    <property type="entry name" value="Phosphorylase Kinase, domain 1"/>
    <property type="match status" value="1"/>
</dbReference>
<gene>
    <name evidence="4" type="ORF">FYJ61_04395</name>
</gene>
<dbReference type="CDD" id="cd05151">
    <property type="entry name" value="ChoK-like"/>
    <property type="match status" value="1"/>
</dbReference>
<feature type="domain" description="MobA-like NTP transferase" evidence="3">
    <location>
        <begin position="72"/>
        <end position="171"/>
    </location>
</feature>
<dbReference type="SUPFAM" id="SSF53448">
    <property type="entry name" value="Nucleotide-diphospho-sugar transferases"/>
    <property type="match status" value="1"/>
</dbReference>
<dbReference type="Pfam" id="PF12804">
    <property type="entry name" value="NTP_transf_3"/>
    <property type="match status" value="1"/>
</dbReference>
<evidence type="ECO:0000313" key="4">
    <source>
        <dbReference type="EMBL" id="MST79724.1"/>
    </source>
</evidence>
<evidence type="ECO:0000313" key="5">
    <source>
        <dbReference type="Proteomes" id="UP000452141"/>
    </source>
</evidence>
<proteinExistence type="predicted"/>
<keyword evidence="1 4" id="KW-0808">Transferase</keyword>
<accession>A0A844FMB6</accession>
<dbReference type="InterPro" id="IPR050065">
    <property type="entry name" value="GlmU-like"/>
</dbReference>
<dbReference type="Pfam" id="PF01633">
    <property type="entry name" value="Choline_kinase"/>
    <property type="match status" value="1"/>
</dbReference>
<name>A0A844FMB6_9LACO</name>
<dbReference type="InterPro" id="IPR025877">
    <property type="entry name" value="MobA-like_NTP_Trfase"/>
</dbReference>
<dbReference type="Pfam" id="PF13412">
    <property type="entry name" value="HTH_24"/>
    <property type="match status" value="1"/>
</dbReference>
<dbReference type="SUPFAM" id="SSF56112">
    <property type="entry name" value="Protein kinase-like (PK-like)"/>
    <property type="match status" value="1"/>
</dbReference>
<evidence type="ECO:0000256" key="2">
    <source>
        <dbReference type="ARBA" id="ARBA00022695"/>
    </source>
</evidence>
<reference evidence="4 5" key="1">
    <citation type="submission" date="2019-08" db="EMBL/GenBank/DDBJ databases">
        <title>In-depth cultivation of the pig gut microbiome towards novel bacterial diversity and tailored functional studies.</title>
        <authorList>
            <person name="Wylensek D."/>
            <person name="Hitch T.C.A."/>
            <person name="Clavel T."/>
        </authorList>
    </citation>
    <scope>NUCLEOTIDE SEQUENCE [LARGE SCALE GENOMIC DNA]</scope>
    <source>
        <strain evidence="4 5">WCA-470BD-2E</strain>
    </source>
</reference>
<dbReference type="PANTHER" id="PTHR43584:SF5">
    <property type="entry name" value="PROTEIN LICC"/>
    <property type="match status" value="1"/>
</dbReference>
<dbReference type="Gene3D" id="3.90.550.10">
    <property type="entry name" value="Spore Coat Polysaccharide Biosynthesis Protein SpsA, Chain A"/>
    <property type="match status" value="1"/>
</dbReference>
<dbReference type="Proteomes" id="UP000452141">
    <property type="component" value="Unassembled WGS sequence"/>
</dbReference>